<name>A0A9D1YFZ3_9FIRM</name>
<keyword evidence="1" id="KW-0812">Transmembrane</keyword>
<keyword evidence="1" id="KW-1133">Transmembrane helix</keyword>
<reference evidence="4" key="1">
    <citation type="journal article" date="2021" name="PeerJ">
        <title>Extensive microbial diversity within the chicken gut microbiome revealed by metagenomics and culture.</title>
        <authorList>
            <person name="Gilroy R."/>
            <person name="Ravi A."/>
            <person name="Getino M."/>
            <person name="Pursley I."/>
            <person name="Horton D.L."/>
            <person name="Alikhan N.F."/>
            <person name="Baker D."/>
            <person name="Gharbi K."/>
            <person name="Hall N."/>
            <person name="Watson M."/>
            <person name="Adriaenssens E.M."/>
            <person name="Foster-Nyarko E."/>
            <person name="Jarju S."/>
            <person name="Secka A."/>
            <person name="Antonio M."/>
            <person name="Oren A."/>
            <person name="Chaudhuri R.R."/>
            <person name="La Ragione R."/>
            <person name="Hildebrand F."/>
            <person name="Pallen M.J."/>
        </authorList>
    </citation>
    <scope>NUCLEOTIDE SEQUENCE</scope>
    <source>
        <strain evidence="4">1282</strain>
    </source>
</reference>
<dbReference type="Pfam" id="PF19701">
    <property type="entry name" value="DUF6199"/>
    <property type="match status" value="1"/>
</dbReference>
<organism evidence="4 5">
    <name type="scientific">Candidatus Acutalibacter pullistercoris</name>
    <dbReference type="NCBI Taxonomy" id="2838418"/>
    <lineage>
        <taxon>Bacteria</taxon>
        <taxon>Bacillati</taxon>
        <taxon>Bacillota</taxon>
        <taxon>Clostridia</taxon>
        <taxon>Eubacteriales</taxon>
        <taxon>Acutalibacteraceae</taxon>
        <taxon>Acutalibacter</taxon>
    </lineage>
</organism>
<gene>
    <name evidence="4" type="ORF">H9838_05025</name>
</gene>
<feature type="chain" id="PRO_5038426379" description="DUF6199 domain-containing protein" evidence="2">
    <location>
        <begin position="23"/>
        <end position="187"/>
    </location>
</feature>
<feature type="transmembrane region" description="Helical" evidence="1">
    <location>
        <begin position="167"/>
        <end position="186"/>
    </location>
</feature>
<evidence type="ECO:0000313" key="4">
    <source>
        <dbReference type="EMBL" id="HIY26523.1"/>
    </source>
</evidence>
<keyword evidence="1" id="KW-0472">Membrane</keyword>
<evidence type="ECO:0000313" key="5">
    <source>
        <dbReference type="Proteomes" id="UP000823915"/>
    </source>
</evidence>
<reference evidence="4" key="2">
    <citation type="submission" date="2021-04" db="EMBL/GenBank/DDBJ databases">
        <authorList>
            <person name="Gilroy R."/>
        </authorList>
    </citation>
    <scope>NUCLEOTIDE SEQUENCE</scope>
    <source>
        <strain evidence="4">1282</strain>
    </source>
</reference>
<dbReference type="Proteomes" id="UP000823915">
    <property type="component" value="Unassembled WGS sequence"/>
</dbReference>
<evidence type="ECO:0000256" key="1">
    <source>
        <dbReference type="SAM" id="Phobius"/>
    </source>
</evidence>
<evidence type="ECO:0000259" key="3">
    <source>
        <dbReference type="Pfam" id="PF19701"/>
    </source>
</evidence>
<sequence>MKRLAVRLVALVICCFSIPAAALQDQVLLDNVTYTVDTEAGTISDGENFYQYQITLRSDGYTLDITYPNGVEYSRTAFPGGYSEEYGEDYRSTPSAYPDGDTLEEVLQQADVVTAPQKQAQRGNKSVLLLLLLLVLGIFFAGYPYGAWYIEWGWHFKGAEPSPGALLFNRVIGILLLIGTLVWFLFL</sequence>
<proteinExistence type="predicted"/>
<evidence type="ECO:0000256" key="2">
    <source>
        <dbReference type="SAM" id="SignalP"/>
    </source>
</evidence>
<dbReference type="AlphaFoldDB" id="A0A9D1YFZ3"/>
<feature type="domain" description="DUF6199" evidence="3">
    <location>
        <begin position="130"/>
        <end position="186"/>
    </location>
</feature>
<protein>
    <recommendedName>
        <fullName evidence="3">DUF6199 domain-containing protein</fullName>
    </recommendedName>
</protein>
<keyword evidence="2" id="KW-0732">Signal</keyword>
<comment type="caution">
    <text evidence="4">The sequence shown here is derived from an EMBL/GenBank/DDBJ whole genome shotgun (WGS) entry which is preliminary data.</text>
</comment>
<accession>A0A9D1YFZ3</accession>
<dbReference type="EMBL" id="DXDU01000084">
    <property type="protein sequence ID" value="HIY26523.1"/>
    <property type="molecule type" value="Genomic_DNA"/>
</dbReference>
<feature type="transmembrane region" description="Helical" evidence="1">
    <location>
        <begin position="127"/>
        <end position="146"/>
    </location>
</feature>
<dbReference type="InterPro" id="IPR045679">
    <property type="entry name" value="DUF6199"/>
</dbReference>
<feature type="signal peptide" evidence="2">
    <location>
        <begin position="1"/>
        <end position="22"/>
    </location>
</feature>